<dbReference type="GO" id="GO:0005774">
    <property type="term" value="C:vacuolar membrane"/>
    <property type="evidence" value="ECO:0007669"/>
    <property type="project" value="UniProtKB-SubCell"/>
</dbReference>
<evidence type="ECO:0000256" key="5">
    <source>
        <dbReference type="ARBA" id="ARBA00023337"/>
    </source>
</evidence>
<dbReference type="GO" id="GO:0046856">
    <property type="term" value="P:phosphatidylinositol dephosphorylation"/>
    <property type="evidence" value="ECO:0007669"/>
    <property type="project" value="InterPro"/>
</dbReference>
<gene>
    <name evidence="8" type="ORF">Sradi_5190500</name>
</gene>
<evidence type="ECO:0000256" key="1">
    <source>
        <dbReference type="ARBA" id="ARBA00004148"/>
    </source>
</evidence>
<protein>
    <submittedName>
        <fullName evidence="8">Phosphoinositide phosphatase SAC3</fullName>
    </submittedName>
</protein>
<comment type="caution">
    <text evidence="8">The sequence shown here is derived from an EMBL/GenBank/DDBJ whole genome shotgun (WGS) entry which is preliminary data.</text>
</comment>
<evidence type="ECO:0000256" key="2">
    <source>
        <dbReference type="ARBA" id="ARBA00022554"/>
    </source>
</evidence>
<feature type="domain" description="SAC" evidence="7">
    <location>
        <begin position="93"/>
        <end position="162"/>
    </location>
</feature>
<dbReference type="AlphaFoldDB" id="A0AAW2M507"/>
<dbReference type="EMBL" id="JACGWJ010000023">
    <property type="protein sequence ID" value="KAL0326212.1"/>
    <property type="molecule type" value="Genomic_DNA"/>
</dbReference>
<evidence type="ECO:0000313" key="8">
    <source>
        <dbReference type="EMBL" id="KAL0326212.1"/>
    </source>
</evidence>
<keyword evidence="4" id="KW-0472">Membrane</keyword>
<reference evidence="8" key="1">
    <citation type="submission" date="2020-06" db="EMBL/GenBank/DDBJ databases">
        <authorList>
            <person name="Li T."/>
            <person name="Hu X."/>
            <person name="Zhang T."/>
            <person name="Song X."/>
            <person name="Zhang H."/>
            <person name="Dai N."/>
            <person name="Sheng W."/>
            <person name="Hou X."/>
            <person name="Wei L."/>
        </authorList>
    </citation>
    <scope>NUCLEOTIDE SEQUENCE</scope>
    <source>
        <strain evidence="8">G02</strain>
        <tissue evidence="8">Leaf</tissue>
    </source>
</reference>
<dbReference type="Pfam" id="PF02383">
    <property type="entry name" value="Syja_N"/>
    <property type="match status" value="1"/>
</dbReference>
<organism evidence="8">
    <name type="scientific">Sesamum radiatum</name>
    <name type="common">Black benniseed</name>
    <dbReference type="NCBI Taxonomy" id="300843"/>
    <lineage>
        <taxon>Eukaryota</taxon>
        <taxon>Viridiplantae</taxon>
        <taxon>Streptophyta</taxon>
        <taxon>Embryophyta</taxon>
        <taxon>Tracheophyta</taxon>
        <taxon>Spermatophyta</taxon>
        <taxon>Magnoliopsida</taxon>
        <taxon>eudicotyledons</taxon>
        <taxon>Gunneridae</taxon>
        <taxon>Pentapetalae</taxon>
        <taxon>asterids</taxon>
        <taxon>lamiids</taxon>
        <taxon>Lamiales</taxon>
        <taxon>Pedaliaceae</taxon>
        <taxon>Sesamum</taxon>
    </lineage>
</organism>
<dbReference type="InterPro" id="IPR043573">
    <property type="entry name" value="Fig4-like"/>
</dbReference>
<evidence type="ECO:0000256" key="4">
    <source>
        <dbReference type="ARBA" id="ARBA00023136"/>
    </source>
</evidence>
<dbReference type="GO" id="GO:0043813">
    <property type="term" value="F:phosphatidylinositol-3,5-bisphosphate 5-phosphatase activity"/>
    <property type="evidence" value="ECO:0007669"/>
    <property type="project" value="InterPro"/>
</dbReference>
<evidence type="ECO:0000256" key="6">
    <source>
        <dbReference type="ARBA" id="ARBA00023464"/>
    </source>
</evidence>
<reference evidence="8" key="2">
    <citation type="journal article" date="2024" name="Plant">
        <title>Genomic evolution and insights into agronomic trait innovations of Sesamum species.</title>
        <authorList>
            <person name="Miao H."/>
            <person name="Wang L."/>
            <person name="Qu L."/>
            <person name="Liu H."/>
            <person name="Sun Y."/>
            <person name="Le M."/>
            <person name="Wang Q."/>
            <person name="Wei S."/>
            <person name="Zheng Y."/>
            <person name="Lin W."/>
            <person name="Duan Y."/>
            <person name="Cao H."/>
            <person name="Xiong S."/>
            <person name="Wang X."/>
            <person name="Wei L."/>
            <person name="Li C."/>
            <person name="Ma Q."/>
            <person name="Ju M."/>
            <person name="Zhao R."/>
            <person name="Li G."/>
            <person name="Mu C."/>
            <person name="Tian Q."/>
            <person name="Mei H."/>
            <person name="Zhang T."/>
            <person name="Gao T."/>
            <person name="Zhang H."/>
        </authorList>
    </citation>
    <scope>NUCLEOTIDE SEQUENCE</scope>
    <source>
        <strain evidence="8">G02</strain>
    </source>
</reference>
<proteinExistence type="predicted"/>
<dbReference type="PROSITE" id="PS50275">
    <property type="entry name" value="SAC"/>
    <property type="match status" value="1"/>
</dbReference>
<dbReference type="PANTHER" id="PTHR45738">
    <property type="entry name" value="POLYPHOSPHOINOSITIDE PHOSPHATASE"/>
    <property type="match status" value="1"/>
</dbReference>
<evidence type="ECO:0000256" key="3">
    <source>
        <dbReference type="ARBA" id="ARBA00022801"/>
    </source>
</evidence>
<accession>A0AAW2M507</accession>
<dbReference type="PANTHER" id="PTHR45738:SF25">
    <property type="entry name" value="PHOSPHOINOSITIDE PHOSPHATASE SAC3-RELATED"/>
    <property type="match status" value="1"/>
</dbReference>
<keyword evidence="2" id="KW-0926">Vacuole</keyword>
<keyword evidence="3" id="KW-0378">Hydrolase</keyword>
<comment type="subunit">
    <text evidence="6">Component of the PI(3,5)P2 regulatory complex at least composed of ATG18, SAC/FIG4, FAB1 and VAC14.</text>
</comment>
<evidence type="ECO:0000259" key="7">
    <source>
        <dbReference type="PROSITE" id="PS50275"/>
    </source>
</evidence>
<comment type="subcellular location">
    <subcellularLocation>
        <location evidence="1">Vacuole membrane</location>
        <topology evidence="1">Peripheral membrane protein</topology>
    </subcellularLocation>
</comment>
<sequence>MKSAIFGLAFLIFLTSWSLKRHRILENLGHGAFAYKTVVVPILVGASRILEFFVIFVVCISYLGVVHEDSTVVRLHIAIFPGSWHSERYEKLLCMVDLTKDFYFSYSYNVMRSLQKNMCDKDTGLALYETMFVWNEFLTRGIRNILQNTIWTVALVCGFFNQISKRGVNEKGRVAKWFEMEKILAEDVPEGLRCKLVLWSKIVAQYHCFGHRKLPS</sequence>
<name>A0AAW2M507_SESRA</name>
<dbReference type="InterPro" id="IPR002013">
    <property type="entry name" value="SAC_dom"/>
</dbReference>
<comment type="catalytic activity">
    <reaction evidence="5">
        <text>a 1,2-diacyl-sn-glycero-3-phospho-(1D-myo-inositol-3,5-bisphosphate) + H2O = a 1,2-diacyl-sn-glycero-3-phospho-(1D-myo-inositol-3-phosphate) + phosphate</text>
        <dbReference type="Rhea" id="RHEA:32955"/>
        <dbReference type="ChEBI" id="CHEBI:15377"/>
        <dbReference type="ChEBI" id="CHEBI:43474"/>
        <dbReference type="ChEBI" id="CHEBI:57923"/>
        <dbReference type="ChEBI" id="CHEBI:58088"/>
    </reaction>
</comment>